<feature type="transmembrane region" description="Helical" evidence="1">
    <location>
        <begin position="112"/>
        <end position="137"/>
    </location>
</feature>
<keyword evidence="3" id="KW-1185">Reference proteome</keyword>
<evidence type="ECO:0008006" key="4">
    <source>
        <dbReference type="Google" id="ProtNLM"/>
    </source>
</evidence>
<proteinExistence type="predicted"/>
<reference evidence="2 3" key="1">
    <citation type="submission" date="2019-06" db="EMBL/GenBank/DDBJ databases">
        <title>Whole genome shotgun sequence of Cellulomonas gelida NBRC 3748.</title>
        <authorList>
            <person name="Hosoyama A."/>
            <person name="Uohara A."/>
            <person name="Ohji S."/>
            <person name="Ichikawa N."/>
        </authorList>
    </citation>
    <scope>NUCLEOTIDE SEQUENCE [LARGE SCALE GENOMIC DNA]</scope>
    <source>
        <strain evidence="2 3">NBRC 3748</strain>
    </source>
</reference>
<dbReference type="EMBL" id="BJLQ01000083">
    <property type="protein sequence ID" value="GEA86037.1"/>
    <property type="molecule type" value="Genomic_DNA"/>
</dbReference>
<feature type="transmembrane region" description="Helical" evidence="1">
    <location>
        <begin position="162"/>
        <end position="190"/>
    </location>
</feature>
<name>A0A4Y3KQ51_9CELL</name>
<dbReference type="AlphaFoldDB" id="A0A4Y3KQ51"/>
<feature type="transmembrane region" description="Helical" evidence="1">
    <location>
        <begin position="311"/>
        <end position="330"/>
    </location>
</feature>
<dbReference type="RefSeq" id="WP_053071733.1">
    <property type="nucleotide sequence ID" value="NZ_BJLQ01000083.1"/>
</dbReference>
<evidence type="ECO:0000313" key="3">
    <source>
        <dbReference type="Proteomes" id="UP000320461"/>
    </source>
</evidence>
<sequence length="336" mass="35330">MTRLLLTELSRFFSRALLWGLACGALALALLGPYSAWQASGPPSAQDIAFAQEQVDAFEPMSPEDLETCLAEEQQYFEDFPDEKPDDFVSGCTWEPTLADYLPYRHYFDSDALGVVTGIALPLALVALVMGASFVAAEFSTGSIGNWLTFAPRRGQVYASKLTAAALGTLPTALVALAVLVGGTWAAFAVNDAMHAPASRGEGTSTVADLLQVGGRTAALVVGVALLGGALGFLLRHTAAVLGAIVGWVAVVEGYVAAMVPGLRPYLLNLNVDAWVNGGTTYWVERCAPDPDQGNAMVCDSVTHVVSQTHGAVVLGVVGVVAVAVAWLVFRRRDVS</sequence>
<dbReference type="GO" id="GO:0140359">
    <property type="term" value="F:ABC-type transporter activity"/>
    <property type="evidence" value="ECO:0007669"/>
    <property type="project" value="InterPro"/>
</dbReference>
<accession>A0A4Y3KQ51</accession>
<keyword evidence="1" id="KW-0812">Transmembrane</keyword>
<keyword evidence="1" id="KW-0472">Membrane</keyword>
<organism evidence="2 3">
    <name type="scientific">Cellulomonas gelida</name>
    <dbReference type="NCBI Taxonomy" id="1712"/>
    <lineage>
        <taxon>Bacteria</taxon>
        <taxon>Bacillati</taxon>
        <taxon>Actinomycetota</taxon>
        <taxon>Actinomycetes</taxon>
        <taxon>Micrococcales</taxon>
        <taxon>Cellulomonadaceae</taxon>
        <taxon>Cellulomonas</taxon>
    </lineage>
</organism>
<evidence type="ECO:0000256" key="1">
    <source>
        <dbReference type="SAM" id="Phobius"/>
    </source>
</evidence>
<feature type="transmembrane region" description="Helical" evidence="1">
    <location>
        <begin position="241"/>
        <end position="260"/>
    </location>
</feature>
<gene>
    <name evidence="2" type="ORF">CGE01nite_32880</name>
</gene>
<dbReference type="OrthoDB" id="3819831at2"/>
<dbReference type="Proteomes" id="UP000320461">
    <property type="component" value="Unassembled WGS sequence"/>
</dbReference>
<feature type="transmembrane region" description="Helical" evidence="1">
    <location>
        <begin position="210"/>
        <end position="234"/>
    </location>
</feature>
<protein>
    <recommendedName>
        <fullName evidence="4">ABC transporter permease</fullName>
    </recommendedName>
</protein>
<keyword evidence="1" id="KW-1133">Transmembrane helix</keyword>
<dbReference type="GO" id="GO:0005886">
    <property type="term" value="C:plasma membrane"/>
    <property type="evidence" value="ECO:0007669"/>
    <property type="project" value="UniProtKB-SubCell"/>
</dbReference>
<comment type="caution">
    <text evidence="2">The sequence shown here is derived from an EMBL/GenBank/DDBJ whole genome shotgun (WGS) entry which is preliminary data.</text>
</comment>
<evidence type="ECO:0000313" key="2">
    <source>
        <dbReference type="EMBL" id="GEA86037.1"/>
    </source>
</evidence>